<feature type="compositionally biased region" description="Low complexity" evidence="3">
    <location>
        <begin position="1"/>
        <end position="20"/>
    </location>
</feature>
<dbReference type="Gene3D" id="3.40.50.720">
    <property type="entry name" value="NAD(P)-binding Rossmann-like Domain"/>
    <property type="match status" value="1"/>
</dbReference>
<dbReference type="PRINTS" id="PR00081">
    <property type="entry name" value="GDHRDH"/>
</dbReference>
<evidence type="ECO:0000256" key="3">
    <source>
        <dbReference type="SAM" id="MobiDB-lite"/>
    </source>
</evidence>
<comment type="similarity">
    <text evidence="1">Belongs to the short-chain dehydrogenases/reductases (SDR) family.</text>
</comment>
<dbReference type="InterPro" id="IPR036291">
    <property type="entry name" value="NAD(P)-bd_dom_sf"/>
</dbReference>
<evidence type="ECO:0000256" key="1">
    <source>
        <dbReference type="ARBA" id="ARBA00006484"/>
    </source>
</evidence>
<evidence type="ECO:0000313" key="5">
    <source>
        <dbReference type="EMBL" id="MDR7384999.1"/>
    </source>
</evidence>
<keyword evidence="2" id="KW-0560">Oxidoreductase</keyword>
<feature type="domain" description="Ketoreductase" evidence="4">
    <location>
        <begin position="29"/>
        <end position="198"/>
    </location>
</feature>
<dbReference type="Pfam" id="PF13561">
    <property type="entry name" value="adh_short_C2"/>
    <property type="match status" value="1"/>
</dbReference>
<reference evidence="5 6" key="1">
    <citation type="submission" date="2023-07" db="EMBL/GenBank/DDBJ databases">
        <title>Sequencing the genomes of 1000 actinobacteria strains.</title>
        <authorList>
            <person name="Klenk H.-P."/>
        </authorList>
    </citation>
    <scope>NUCLEOTIDE SEQUENCE [LARGE SCALE GENOMIC DNA]</scope>
    <source>
        <strain evidence="5 6">DSM 45554</strain>
    </source>
</reference>
<dbReference type="InterPro" id="IPR002347">
    <property type="entry name" value="SDR_fam"/>
</dbReference>
<dbReference type="InterPro" id="IPR051122">
    <property type="entry name" value="SDR_DHRS6-like"/>
</dbReference>
<comment type="caution">
    <text evidence="5">The sequence shown here is derived from an EMBL/GenBank/DDBJ whole genome shotgun (WGS) entry which is preliminary data.</text>
</comment>
<dbReference type="InterPro" id="IPR020904">
    <property type="entry name" value="Sc_DH/Rdtase_CS"/>
</dbReference>
<keyword evidence="6" id="KW-1185">Reference proteome</keyword>
<sequence>MTSEATSEATSESTSESTAGAGAGELVGVRAVVTGGASGIGAAIVRAMLARGAQVTSIDRVADGVPAGAGAQVADVTDDAAVRAAVSAAAETMGGIDVVANNAGIGAQGTVADNDDAEWLRVLDVNVLGIVRVTRAALPYLRESPHAAVVNTCSIAAWTGLPNRALYSASKGAVQALTLAMATDHVREGIRVNCVNPGTADTPWVSRLLDAADDPAAERAALEARQPSGRLVSADEIAHAVCYLASPLAAATTGAMLAVDGGSHALRTRAPGQG</sequence>
<organism evidence="5 6">
    <name type="scientific">Promicromonospora iranensis</name>
    <dbReference type="NCBI Taxonomy" id="1105144"/>
    <lineage>
        <taxon>Bacteria</taxon>
        <taxon>Bacillati</taxon>
        <taxon>Actinomycetota</taxon>
        <taxon>Actinomycetes</taxon>
        <taxon>Micrococcales</taxon>
        <taxon>Promicromonosporaceae</taxon>
        <taxon>Promicromonospora</taxon>
    </lineage>
</organism>
<protein>
    <submittedName>
        <fullName evidence="5">NAD(P)-dependent dehydrogenase (Short-subunit alcohol dehydrogenase family)</fullName>
    </submittedName>
</protein>
<dbReference type="CDD" id="cd05233">
    <property type="entry name" value="SDR_c"/>
    <property type="match status" value="1"/>
</dbReference>
<evidence type="ECO:0000256" key="2">
    <source>
        <dbReference type="ARBA" id="ARBA00023002"/>
    </source>
</evidence>
<dbReference type="EMBL" id="JAVDYE010000001">
    <property type="protein sequence ID" value="MDR7384999.1"/>
    <property type="molecule type" value="Genomic_DNA"/>
</dbReference>
<dbReference type="SMART" id="SM00822">
    <property type="entry name" value="PKS_KR"/>
    <property type="match status" value="1"/>
</dbReference>
<gene>
    <name evidence="5" type="ORF">J2S48_004514</name>
</gene>
<dbReference type="PROSITE" id="PS00061">
    <property type="entry name" value="ADH_SHORT"/>
    <property type="match status" value="1"/>
</dbReference>
<accession>A0ABU2CUH4</accession>
<dbReference type="PANTHER" id="PTHR43477:SF1">
    <property type="entry name" value="DIHYDROANTICAPSIN 7-DEHYDROGENASE"/>
    <property type="match status" value="1"/>
</dbReference>
<dbReference type="RefSeq" id="WP_274993856.1">
    <property type="nucleotide sequence ID" value="NZ_JAJQQP010000005.1"/>
</dbReference>
<dbReference type="SUPFAM" id="SSF51735">
    <property type="entry name" value="NAD(P)-binding Rossmann-fold domains"/>
    <property type="match status" value="1"/>
</dbReference>
<feature type="region of interest" description="Disordered" evidence="3">
    <location>
        <begin position="1"/>
        <end position="21"/>
    </location>
</feature>
<evidence type="ECO:0000313" key="6">
    <source>
        <dbReference type="Proteomes" id="UP001183585"/>
    </source>
</evidence>
<name>A0ABU2CUH4_9MICO</name>
<dbReference type="Proteomes" id="UP001183585">
    <property type="component" value="Unassembled WGS sequence"/>
</dbReference>
<proteinExistence type="inferred from homology"/>
<dbReference type="PRINTS" id="PR00080">
    <property type="entry name" value="SDRFAMILY"/>
</dbReference>
<dbReference type="PANTHER" id="PTHR43477">
    <property type="entry name" value="DIHYDROANTICAPSIN 7-DEHYDROGENASE"/>
    <property type="match status" value="1"/>
</dbReference>
<evidence type="ECO:0000259" key="4">
    <source>
        <dbReference type="SMART" id="SM00822"/>
    </source>
</evidence>
<dbReference type="InterPro" id="IPR057326">
    <property type="entry name" value="KR_dom"/>
</dbReference>